<keyword evidence="3" id="KW-0732">Signal</keyword>
<comment type="similarity">
    <text evidence="1">Belongs to the esterase D family.</text>
</comment>
<feature type="signal peptide" evidence="3">
    <location>
        <begin position="1"/>
        <end position="23"/>
    </location>
</feature>
<evidence type="ECO:0000256" key="3">
    <source>
        <dbReference type="SAM" id="SignalP"/>
    </source>
</evidence>
<dbReference type="Gene3D" id="3.40.50.1820">
    <property type="entry name" value="alpha/beta hydrolase"/>
    <property type="match status" value="1"/>
</dbReference>
<dbReference type="InterPro" id="IPR029058">
    <property type="entry name" value="AB_hydrolase_fold"/>
</dbReference>
<dbReference type="PANTHER" id="PTHR40841:SF2">
    <property type="entry name" value="SIDEROPHORE-DEGRADING ESTERASE (EUROFUNG)"/>
    <property type="match status" value="1"/>
</dbReference>
<evidence type="ECO:0000256" key="2">
    <source>
        <dbReference type="ARBA" id="ARBA00022801"/>
    </source>
</evidence>
<feature type="chain" id="PRO_5046182094" evidence="3">
    <location>
        <begin position="24"/>
        <end position="293"/>
    </location>
</feature>
<dbReference type="EMBL" id="PDWW01000003">
    <property type="protein sequence ID" value="KAF1726739.1"/>
    <property type="molecule type" value="Genomic_DNA"/>
</dbReference>
<keyword evidence="2" id="KW-0378">Hydrolase</keyword>
<dbReference type="InterPro" id="IPR000801">
    <property type="entry name" value="Esterase-like"/>
</dbReference>
<sequence length="293" mass="31815">MMRRMTLVLAWLLAMATTPPARAEPPAVPSGQGTATLEHLPALKGDYFALTDRGSGRVHHLYVRYPEGYDAATATRYPVVYVLDGDSLFPLLAPTHLFLHYDETLPEAIIVGIAYGGFDPAINKRHVDFTAPGDDTSAEQGGAPGFLAFLRAQVLPEVERRYAADPARRVLLGQSRAGYFVLWSAVQDPDLFWGRIASNPSPGPARDALFAAPRPYTGADLRVAVVSGARDTAERQRIAHDWTTHWSAPSAGAPWDVTLVALPDGTHAASIGEGYRRAMLWFFRGDIALAPAQ</sequence>
<evidence type="ECO:0000313" key="4">
    <source>
        <dbReference type="EMBL" id="KAF1726739.1"/>
    </source>
</evidence>
<dbReference type="PANTHER" id="PTHR40841">
    <property type="entry name" value="SIDEROPHORE TRIACETYLFUSARININE C ESTERASE"/>
    <property type="match status" value="1"/>
</dbReference>
<organism evidence="4 5">
    <name type="scientific">Pseudoxanthomonas japonensis</name>
    <dbReference type="NCBI Taxonomy" id="69284"/>
    <lineage>
        <taxon>Bacteria</taxon>
        <taxon>Pseudomonadati</taxon>
        <taxon>Pseudomonadota</taxon>
        <taxon>Gammaproteobacteria</taxon>
        <taxon>Lysobacterales</taxon>
        <taxon>Lysobacteraceae</taxon>
        <taxon>Pseudoxanthomonas</taxon>
    </lineage>
</organism>
<dbReference type="InterPro" id="IPR052558">
    <property type="entry name" value="Siderophore_Hydrolase_D"/>
</dbReference>
<gene>
    <name evidence="4" type="ORF">CSC78_04090</name>
</gene>
<name>A0ABQ6ZKL7_9GAMM</name>
<dbReference type="SUPFAM" id="SSF53474">
    <property type="entry name" value="alpha/beta-Hydrolases"/>
    <property type="match status" value="1"/>
</dbReference>
<reference evidence="4 5" key="1">
    <citation type="submission" date="2017-10" db="EMBL/GenBank/DDBJ databases">
        <title>Whole genome sequencing of members of genus Pseudoxanthomonas.</title>
        <authorList>
            <person name="Kumar S."/>
            <person name="Bansal K."/>
            <person name="Kaur A."/>
            <person name="Patil P."/>
            <person name="Sharma S."/>
            <person name="Patil P.B."/>
        </authorList>
    </citation>
    <scope>NUCLEOTIDE SEQUENCE [LARGE SCALE GENOMIC DNA]</scope>
    <source>
        <strain evidence="4 5">DSM 17109</strain>
    </source>
</reference>
<accession>A0ABQ6ZKL7</accession>
<dbReference type="Proteomes" id="UP000781710">
    <property type="component" value="Unassembled WGS sequence"/>
</dbReference>
<protein>
    <submittedName>
        <fullName evidence="4">Esterase</fullName>
    </submittedName>
</protein>
<keyword evidence="5" id="KW-1185">Reference proteome</keyword>
<evidence type="ECO:0000313" key="5">
    <source>
        <dbReference type="Proteomes" id="UP000781710"/>
    </source>
</evidence>
<comment type="caution">
    <text evidence="4">The sequence shown here is derived from an EMBL/GenBank/DDBJ whole genome shotgun (WGS) entry which is preliminary data.</text>
</comment>
<dbReference type="Pfam" id="PF00756">
    <property type="entry name" value="Esterase"/>
    <property type="match status" value="1"/>
</dbReference>
<evidence type="ECO:0000256" key="1">
    <source>
        <dbReference type="ARBA" id="ARBA00005622"/>
    </source>
</evidence>
<proteinExistence type="inferred from homology"/>